<dbReference type="SUPFAM" id="SSF57783">
    <property type="entry name" value="Zinc beta-ribbon"/>
    <property type="match status" value="1"/>
</dbReference>
<name>T0XTE1_9ZZZZ</name>
<dbReference type="GO" id="GO:0003916">
    <property type="term" value="F:DNA topoisomerase activity"/>
    <property type="evidence" value="ECO:0007669"/>
    <property type="project" value="InterPro"/>
</dbReference>
<gene>
    <name evidence="3" type="ORF">B1A_22016</name>
</gene>
<reference evidence="3" key="2">
    <citation type="journal article" date="2014" name="ISME J.">
        <title>Microbial stratification in low pH oxic and suboxic macroscopic growths along an acid mine drainage.</title>
        <authorList>
            <person name="Mendez-Garcia C."/>
            <person name="Mesa V."/>
            <person name="Sprenger R.R."/>
            <person name="Richter M."/>
            <person name="Diez M.S."/>
            <person name="Solano J."/>
            <person name="Bargiela R."/>
            <person name="Golyshina O.V."/>
            <person name="Manteca A."/>
            <person name="Ramos J.L."/>
            <person name="Gallego J.R."/>
            <person name="Llorente I."/>
            <person name="Martins Dos Santos V.A."/>
            <person name="Jensen O.N."/>
            <person name="Pelaez A.I."/>
            <person name="Sanchez J."/>
            <person name="Ferrer M."/>
        </authorList>
    </citation>
    <scope>NUCLEOTIDE SEQUENCE</scope>
</reference>
<evidence type="ECO:0000313" key="3">
    <source>
        <dbReference type="EMBL" id="EQD26076.1"/>
    </source>
</evidence>
<proteinExistence type="predicted"/>
<dbReference type="AlphaFoldDB" id="T0XTE1"/>
<organism evidence="3">
    <name type="scientific">mine drainage metagenome</name>
    <dbReference type="NCBI Taxonomy" id="410659"/>
    <lineage>
        <taxon>unclassified sequences</taxon>
        <taxon>metagenomes</taxon>
        <taxon>ecological metagenomes</taxon>
    </lineage>
</organism>
<dbReference type="GO" id="GO:0003677">
    <property type="term" value="F:DNA binding"/>
    <property type="evidence" value="ECO:0007669"/>
    <property type="project" value="InterPro"/>
</dbReference>
<dbReference type="Pfam" id="PF01396">
    <property type="entry name" value="Zn_ribbon_Top1"/>
    <property type="match status" value="1"/>
</dbReference>
<keyword evidence="3" id="KW-0413">Isomerase</keyword>
<dbReference type="GO" id="GO:0005694">
    <property type="term" value="C:chromosome"/>
    <property type="evidence" value="ECO:0007669"/>
    <property type="project" value="InterPro"/>
</dbReference>
<feature type="region of interest" description="Disordered" evidence="1">
    <location>
        <begin position="99"/>
        <end position="148"/>
    </location>
</feature>
<feature type="domain" description="DNA topoisomerase type IA zn finger" evidence="2">
    <location>
        <begin position="24"/>
        <end position="62"/>
    </location>
</feature>
<dbReference type="Gene3D" id="3.30.65.10">
    <property type="entry name" value="Bacterial Topoisomerase I, domain 1"/>
    <property type="match status" value="1"/>
</dbReference>
<feature type="compositionally biased region" description="Basic and acidic residues" evidence="1">
    <location>
        <begin position="107"/>
        <end position="128"/>
    </location>
</feature>
<comment type="caution">
    <text evidence="3">The sequence shown here is derived from an EMBL/GenBank/DDBJ whole genome shotgun (WGS) entry which is preliminary data.</text>
</comment>
<evidence type="ECO:0000256" key="1">
    <source>
        <dbReference type="SAM" id="MobiDB-lite"/>
    </source>
</evidence>
<dbReference type="EC" id="5.99.1.2" evidence="3"/>
<dbReference type="GO" id="GO:0006265">
    <property type="term" value="P:DNA topological change"/>
    <property type="evidence" value="ECO:0007669"/>
    <property type="project" value="InterPro"/>
</dbReference>
<evidence type="ECO:0000259" key="2">
    <source>
        <dbReference type="Pfam" id="PF01396"/>
    </source>
</evidence>
<reference evidence="3" key="1">
    <citation type="submission" date="2013-08" db="EMBL/GenBank/DDBJ databases">
        <authorList>
            <person name="Mendez C."/>
            <person name="Richter M."/>
            <person name="Ferrer M."/>
            <person name="Sanchez J."/>
        </authorList>
    </citation>
    <scope>NUCLEOTIDE SEQUENCE</scope>
</reference>
<protein>
    <submittedName>
        <fullName evidence="3">DNA topoisomerase, type IA, zn finger domain protein</fullName>
        <ecNumber evidence="3">5.99.1.2</ecNumber>
    </submittedName>
</protein>
<sequence>MFNKNMPQVSNEMRSSFMQASILGKCPRCGDGNLIIRHSKIGKQFVACTNYPKCTNTYPLVQKAKIVTTGNICEYCHTPIVKVIRKGMRPFEMDLDSKCPNRPITFRSKEDSGATDSQEKAPPEEPKVQKKAQAKTPKEKTVKKSVKR</sequence>
<dbReference type="EMBL" id="AUZX01016273">
    <property type="protein sequence ID" value="EQD26076.1"/>
    <property type="molecule type" value="Genomic_DNA"/>
</dbReference>
<dbReference type="InterPro" id="IPR013498">
    <property type="entry name" value="Topo_IA_Znf"/>
</dbReference>
<feature type="non-terminal residue" evidence="3">
    <location>
        <position position="148"/>
    </location>
</feature>
<accession>T0XTE1</accession>